<dbReference type="AlphaFoldDB" id="A0A7S3BX86"/>
<sequence length="197" mass="20633">MAETSGARAEGKPSASASQSMSMSGTKRSWGSTFEGDTETEGTHGGSALFGESPRTVLLGLNSTSSSSRAAKATATLYTASCDEPCRCRRTDGKNWRCSKDAVPGHNFCDKHLAHMARSHAKRRRSAAIAATAKAVESGLLSRGKAAFQEIDPAVPLLMLLAHERDHEVPEAMDVHPADVQANALARAAAAEVPSAA</sequence>
<reference evidence="5" key="1">
    <citation type="submission" date="2021-01" db="EMBL/GenBank/DDBJ databases">
        <authorList>
            <person name="Corre E."/>
            <person name="Pelletier E."/>
            <person name="Niang G."/>
            <person name="Scheremetjew M."/>
            <person name="Finn R."/>
            <person name="Kale V."/>
            <person name="Holt S."/>
            <person name="Cochrane G."/>
            <person name="Meng A."/>
            <person name="Brown T."/>
            <person name="Cohen L."/>
        </authorList>
    </citation>
    <scope>NUCLEOTIDE SEQUENCE</scope>
    <source>
        <strain evidence="5">RCC927</strain>
    </source>
</reference>
<evidence type="ECO:0000313" key="5">
    <source>
        <dbReference type="EMBL" id="CAE0147815.1"/>
    </source>
</evidence>
<keyword evidence="2" id="KW-0805">Transcription regulation</keyword>
<dbReference type="GO" id="GO:0032502">
    <property type="term" value="P:developmental process"/>
    <property type="evidence" value="ECO:0007669"/>
    <property type="project" value="InterPro"/>
</dbReference>
<feature type="compositionally biased region" description="Low complexity" evidence="3">
    <location>
        <begin position="14"/>
        <end position="24"/>
    </location>
</feature>
<keyword evidence="1 2" id="KW-0539">Nucleus</keyword>
<dbReference type="Pfam" id="PF08879">
    <property type="entry name" value="WRC"/>
    <property type="match status" value="1"/>
</dbReference>
<dbReference type="InterPro" id="IPR014977">
    <property type="entry name" value="WRC_dom"/>
</dbReference>
<dbReference type="EMBL" id="HBHY01017854">
    <property type="protein sequence ID" value="CAE0147815.1"/>
    <property type="molecule type" value="Transcribed_RNA"/>
</dbReference>
<evidence type="ECO:0000256" key="3">
    <source>
        <dbReference type="SAM" id="MobiDB-lite"/>
    </source>
</evidence>
<keyword evidence="2" id="KW-0010">Activator</keyword>
<feature type="domain" description="WRC" evidence="4">
    <location>
        <begin position="82"/>
        <end position="126"/>
    </location>
</feature>
<dbReference type="GO" id="GO:0005524">
    <property type="term" value="F:ATP binding"/>
    <property type="evidence" value="ECO:0007669"/>
    <property type="project" value="UniProtKB-UniRule"/>
</dbReference>
<protein>
    <recommendedName>
        <fullName evidence="2">Growth-regulating factor</fullName>
    </recommendedName>
</protein>
<evidence type="ECO:0000256" key="2">
    <source>
        <dbReference type="RuleBase" id="RU367127"/>
    </source>
</evidence>
<name>A0A7S3BX86_9VIRI</name>
<dbReference type="InterPro" id="IPR031137">
    <property type="entry name" value="GRF"/>
</dbReference>
<dbReference type="PROSITE" id="PS51667">
    <property type="entry name" value="WRC"/>
    <property type="match status" value="1"/>
</dbReference>
<dbReference type="GO" id="GO:0005634">
    <property type="term" value="C:nucleus"/>
    <property type="evidence" value="ECO:0007669"/>
    <property type="project" value="UniProtKB-SubCell"/>
</dbReference>
<proteinExistence type="inferred from homology"/>
<dbReference type="PANTHER" id="PTHR31602:SF42">
    <property type="entry name" value="GROWTH-REGULATING FACTOR 2"/>
    <property type="match status" value="1"/>
</dbReference>
<evidence type="ECO:0000259" key="4">
    <source>
        <dbReference type="PROSITE" id="PS51667"/>
    </source>
</evidence>
<comment type="function">
    <text evidence="2">Transcription activator.</text>
</comment>
<feature type="region of interest" description="Disordered" evidence="3">
    <location>
        <begin position="1"/>
        <end position="51"/>
    </location>
</feature>
<gene>
    <name evidence="5" type="ORF">PSIN1315_LOCUS11521</name>
</gene>
<evidence type="ECO:0000256" key="1">
    <source>
        <dbReference type="ARBA" id="ARBA00023242"/>
    </source>
</evidence>
<comment type="subcellular location">
    <subcellularLocation>
        <location evidence="2">Nucleus</location>
    </subcellularLocation>
</comment>
<organism evidence="5">
    <name type="scientific">Prasinoderma singulare</name>
    <dbReference type="NCBI Taxonomy" id="676789"/>
    <lineage>
        <taxon>Eukaryota</taxon>
        <taxon>Viridiplantae</taxon>
        <taxon>Prasinodermophyta</taxon>
        <taxon>Prasinodermophyceae</taxon>
        <taxon>Prasinodermales</taxon>
        <taxon>Prasinodermaceae</taxon>
        <taxon>Prasinoderma</taxon>
    </lineage>
</organism>
<comment type="domain">
    <text evidence="2">The QLQ domain and WRC domain may be involved in protein-protein interaction and DNA-binding, respectively.</text>
</comment>
<comment type="similarity">
    <text evidence="2">Belongs to the GRF family.</text>
</comment>
<accession>A0A7S3BX86</accession>
<dbReference type="GO" id="GO:0006351">
    <property type="term" value="P:DNA-templated transcription"/>
    <property type="evidence" value="ECO:0007669"/>
    <property type="project" value="UniProtKB-UniRule"/>
</dbReference>
<keyword evidence="2" id="KW-0804">Transcription</keyword>
<dbReference type="PANTHER" id="PTHR31602">
    <property type="entry name" value="GROWTH-REGULATING FACTOR 5"/>
    <property type="match status" value="1"/>
</dbReference>